<dbReference type="Proteomes" id="UP000179807">
    <property type="component" value="Unassembled WGS sequence"/>
</dbReference>
<dbReference type="InterPro" id="IPR011948">
    <property type="entry name" value="Dullard_phosphatase"/>
</dbReference>
<dbReference type="SUPFAM" id="SSF56784">
    <property type="entry name" value="HAD-like"/>
    <property type="match status" value="1"/>
</dbReference>
<protein>
    <submittedName>
        <fullName evidence="2">NLI interacting factor-like phosphatase family protein</fullName>
    </submittedName>
</protein>
<dbReference type="CDD" id="cd07521">
    <property type="entry name" value="HAD_FCP1-like"/>
    <property type="match status" value="1"/>
</dbReference>
<gene>
    <name evidence="2" type="ORF">TRFO_31442</name>
</gene>
<dbReference type="RefSeq" id="XP_068354796.1">
    <property type="nucleotide sequence ID" value="XM_068507938.1"/>
</dbReference>
<dbReference type="SMART" id="SM00577">
    <property type="entry name" value="CPDc"/>
    <property type="match status" value="1"/>
</dbReference>
<keyword evidence="3" id="KW-1185">Reference proteome</keyword>
<dbReference type="VEuPathDB" id="TrichDB:TRFO_31442"/>
<feature type="domain" description="FCP1 homology" evidence="1">
    <location>
        <begin position="37"/>
        <end position="196"/>
    </location>
</feature>
<evidence type="ECO:0000259" key="1">
    <source>
        <dbReference type="PROSITE" id="PS50969"/>
    </source>
</evidence>
<dbReference type="PROSITE" id="PS50969">
    <property type="entry name" value="FCP1"/>
    <property type="match status" value="1"/>
</dbReference>
<dbReference type="GO" id="GO:0016791">
    <property type="term" value="F:phosphatase activity"/>
    <property type="evidence" value="ECO:0007669"/>
    <property type="project" value="InterPro"/>
</dbReference>
<dbReference type="EMBL" id="MLAK01000901">
    <property type="protein sequence ID" value="OHT01660.1"/>
    <property type="molecule type" value="Genomic_DNA"/>
</dbReference>
<dbReference type="Pfam" id="PF03031">
    <property type="entry name" value="NIF"/>
    <property type="match status" value="1"/>
</dbReference>
<dbReference type="InterPro" id="IPR036412">
    <property type="entry name" value="HAD-like_sf"/>
</dbReference>
<proteinExistence type="predicted"/>
<dbReference type="OrthoDB" id="277011at2759"/>
<dbReference type="InterPro" id="IPR023214">
    <property type="entry name" value="HAD_sf"/>
</dbReference>
<name>A0A1J4JVU9_9EUKA</name>
<organism evidence="2 3">
    <name type="scientific">Tritrichomonas foetus</name>
    <dbReference type="NCBI Taxonomy" id="1144522"/>
    <lineage>
        <taxon>Eukaryota</taxon>
        <taxon>Metamonada</taxon>
        <taxon>Parabasalia</taxon>
        <taxon>Tritrichomonadida</taxon>
        <taxon>Tritrichomonadidae</taxon>
        <taxon>Tritrichomonas</taxon>
    </lineage>
</organism>
<reference evidence="2" key="1">
    <citation type="submission" date="2016-10" db="EMBL/GenBank/DDBJ databases">
        <authorList>
            <person name="Benchimol M."/>
            <person name="Almeida L.G."/>
            <person name="Vasconcelos A.T."/>
            <person name="Perreira-Neves A."/>
            <person name="Rosa I.A."/>
            <person name="Tasca T."/>
            <person name="Bogo M.R."/>
            <person name="de Souza W."/>
        </authorList>
    </citation>
    <scope>NUCLEOTIDE SEQUENCE [LARGE SCALE GENOMIC DNA]</scope>
    <source>
        <strain evidence="2">K</strain>
    </source>
</reference>
<dbReference type="FunFam" id="3.40.50.1000:FF:000093">
    <property type="entry name" value="NLI interacting factor-like phosphatase family protein"/>
    <property type="match status" value="1"/>
</dbReference>
<accession>A0A1J4JVU9</accession>
<dbReference type="AlphaFoldDB" id="A0A1J4JVU9"/>
<dbReference type="InterPro" id="IPR050365">
    <property type="entry name" value="TIM50"/>
</dbReference>
<dbReference type="Gene3D" id="3.40.50.1000">
    <property type="entry name" value="HAD superfamily/HAD-like"/>
    <property type="match status" value="1"/>
</dbReference>
<comment type="caution">
    <text evidence="2">The sequence shown here is derived from an EMBL/GenBank/DDBJ whole genome shotgun (WGS) entry which is preliminary data.</text>
</comment>
<dbReference type="PANTHER" id="PTHR12210">
    <property type="entry name" value="DULLARD PROTEIN PHOSPHATASE"/>
    <property type="match status" value="1"/>
</dbReference>
<sequence length="212" mass="24205">MIAHTPKADFSYENATSTLTSLEALQLVESAQENINSSQNRITLILDLDETLVHSSFTRPDRYDIDLIVEFNCTKYKVYVQIRPGAEDFLKAVCLRYDVYIFTASMAEYSIPVVSAIFPWFDRSHILSRNHCRVYRSVFVKDITIFQKCLSRVIIVDNSAESFCLQPQNGILISTWIGDENDNALNGELLPFLSMCSECDDVRKVISSTYSR</sequence>
<evidence type="ECO:0000313" key="3">
    <source>
        <dbReference type="Proteomes" id="UP000179807"/>
    </source>
</evidence>
<dbReference type="InterPro" id="IPR004274">
    <property type="entry name" value="FCP1_dom"/>
</dbReference>
<evidence type="ECO:0000313" key="2">
    <source>
        <dbReference type="EMBL" id="OHT01660.1"/>
    </source>
</evidence>
<dbReference type="GeneID" id="94842642"/>
<dbReference type="NCBIfam" id="TIGR02251">
    <property type="entry name" value="HIF-SF_euk"/>
    <property type="match status" value="1"/>
</dbReference>